<dbReference type="Gene3D" id="3.90.180.10">
    <property type="entry name" value="Medium-chain alcohol dehydrogenases, catalytic domain"/>
    <property type="match status" value="1"/>
</dbReference>
<dbReference type="GeneID" id="3645465"/>
<dbReference type="GO" id="GO:0016651">
    <property type="term" value="F:oxidoreductase activity, acting on NAD(P)H"/>
    <property type="evidence" value="ECO:0000318"/>
    <property type="project" value="GO_Central"/>
</dbReference>
<dbReference type="InterPro" id="IPR036291">
    <property type="entry name" value="NAD(P)-bd_dom_sf"/>
</dbReference>
<dbReference type="Gene3D" id="3.40.50.720">
    <property type="entry name" value="NAD(P)-binding Rossmann-like Domain"/>
    <property type="match status" value="1"/>
</dbReference>
<evidence type="ECO:0000256" key="1">
    <source>
        <dbReference type="ARBA" id="ARBA00001947"/>
    </source>
</evidence>
<dbReference type="InterPro" id="IPR011032">
    <property type="entry name" value="GroES-like_sf"/>
</dbReference>
<dbReference type="RefSeq" id="XP_712931.1">
    <property type="nucleotide sequence ID" value="XM_707838.1"/>
</dbReference>
<evidence type="ECO:0000256" key="3">
    <source>
        <dbReference type="ARBA" id="ARBA00022723"/>
    </source>
</evidence>
<keyword evidence="5" id="KW-0560">Oxidoreductase</keyword>
<evidence type="ECO:0000256" key="5">
    <source>
        <dbReference type="ARBA" id="ARBA00023002"/>
    </source>
</evidence>
<dbReference type="InterPro" id="IPR013149">
    <property type="entry name" value="ADH-like_C"/>
</dbReference>
<reference evidence="9 10" key="3">
    <citation type="journal article" date="2013" name="Genome Biol.">
        <title>Assembly of a phased diploid Candida albicans genome facilitates allele-specific measurements and provides a simple model for repeat and indel structure.</title>
        <authorList>
            <person name="Muzzey D."/>
            <person name="Schwartz K."/>
            <person name="Weissman J.S."/>
            <person name="Sherlock G."/>
        </authorList>
    </citation>
    <scope>NUCLEOTIDE SEQUENCE [LARGE SCALE GENOMIC DNA]</scope>
    <source>
        <strain evidence="10">SC5314 / ATCC MYA-2876</strain>
    </source>
</reference>
<keyword evidence="10" id="KW-1185">Reference proteome</keyword>
<comment type="similarity">
    <text evidence="2">Belongs to the zinc-containing alcohol dehydrogenase family.</text>
</comment>
<dbReference type="OrthoDB" id="1879366at2759"/>
<dbReference type="Proteomes" id="UP000000559">
    <property type="component" value="Chromosome 2"/>
</dbReference>
<dbReference type="VEuPathDB" id="FungiDB:C2_04470W_A"/>
<dbReference type="eggNOG" id="KOG0023">
    <property type="taxonomic scope" value="Eukaryota"/>
</dbReference>
<evidence type="ECO:0000313" key="8">
    <source>
        <dbReference type="CGD" id="CAL0000191795"/>
    </source>
</evidence>
<dbReference type="KEGG" id="cal:CAALFM_C204470WA"/>
<accession>A0A1D8PH64</accession>
<keyword evidence="3" id="KW-0479">Metal-binding</keyword>
<dbReference type="SMR" id="A0A1D8PH64"/>
<sequence>MGHEIAGSISAVGDQLANDPYYKKGARFALQIVQACGTCDSCRRGLDSVCDSSHQAYGLNEDGGFQQYLLVKNLRTLLPIPDGVSFEQAAVATDSVLTPFHAIQKVRKFLSPTSKVLVQGCGGLGLNAIQILKNYGCHIVASDVKGAVEKLALKYGAHEFHTDINKSDHEPLSFDVIFDFVGIQPTFNNSDKYIKIRGRIVMVGLGSMELKIPNYAFAIREVEVIFNFGGYSVEQVECMEWVAKGLIKPDIHVADFKSLPQYLDDLTNGKLTGRIVFKPNES</sequence>
<dbReference type="EMBL" id="CP017624">
    <property type="protein sequence ID" value="AOW27473.1"/>
    <property type="molecule type" value="Genomic_DNA"/>
</dbReference>
<reference evidence="9 10" key="2">
    <citation type="journal article" date="2007" name="Genome Biol.">
        <title>Assembly of the Candida albicans genome into sixteen supercontigs aligned on the eight chromosomes.</title>
        <authorList>
            <person name="van het Hoog M."/>
            <person name="Rast T.J."/>
            <person name="Martchenko M."/>
            <person name="Grindle S."/>
            <person name="Dignard D."/>
            <person name="Hogues H."/>
            <person name="Cuomo C."/>
            <person name="Berriman M."/>
            <person name="Scherer S."/>
            <person name="Magee B.B."/>
            <person name="Whiteway M."/>
            <person name="Chibana H."/>
            <person name="Nantel A."/>
            <person name="Magee P.T."/>
        </authorList>
    </citation>
    <scope>GENOME REANNOTATION</scope>
    <source>
        <strain evidence="10">SC5314 / ATCC MYA-2876</strain>
    </source>
</reference>
<dbReference type="STRING" id="237561.A0A1D8PH64"/>
<evidence type="ECO:0000313" key="9">
    <source>
        <dbReference type="EMBL" id="AOW27473.1"/>
    </source>
</evidence>
<dbReference type="GO" id="GO:0046872">
    <property type="term" value="F:metal ion binding"/>
    <property type="evidence" value="ECO:0007669"/>
    <property type="project" value="UniProtKB-KW"/>
</dbReference>
<gene>
    <name evidence="8 9" type="primary">ADH3</name>
    <name evidence="9" type="ordered locus">CAALFM_C204470WA</name>
    <name evidence="8" type="ordered locus">orf19.11981</name>
</gene>
<proteinExistence type="inferred from homology"/>
<organism evidence="9 10">
    <name type="scientific">Candida albicans (strain SC5314 / ATCC MYA-2876)</name>
    <name type="common">Yeast</name>
    <dbReference type="NCBI Taxonomy" id="237561"/>
    <lineage>
        <taxon>Eukaryota</taxon>
        <taxon>Fungi</taxon>
        <taxon>Dikarya</taxon>
        <taxon>Ascomycota</taxon>
        <taxon>Saccharomycotina</taxon>
        <taxon>Pichiomycetes</taxon>
        <taxon>Debaryomycetaceae</taxon>
        <taxon>Candida/Lodderomyces clade</taxon>
        <taxon>Candida</taxon>
    </lineage>
</organism>
<dbReference type="OMA" id="VHGVWSC"/>
<dbReference type="CGD" id="CAL0000191795">
    <property type="gene designation" value="ADH3"/>
</dbReference>
<dbReference type="InParanoid" id="A0A1D8PH64"/>
<evidence type="ECO:0000313" key="10">
    <source>
        <dbReference type="Proteomes" id="UP000000559"/>
    </source>
</evidence>
<dbReference type="InterPro" id="IPR013154">
    <property type="entry name" value="ADH-like_N"/>
</dbReference>
<reference evidence="9 10" key="1">
    <citation type="journal article" date="2004" name="Proc. Natl. Acad. Sci. U.S.A.">
        <title>The diploid genome sequence of Candida albicans.</title>
        <authorList>
            <person name="Jones T."/>
            <person name="Federspiel N.A."/>
            <person name="Chibana H."/>
            <person name="Dungan J."/>
            <person name="Kalman S."/>
            <person name="Magee B.B."/>
            <person name="Newport G."/>
            <person name="Thorstenson Y.R."/>
            <person name="Agabian N."/>
            <person name="Magee P.T."/>
            <person name="Davis R.W."/>
            <person name="Scherer S."/>
        </authorList>
    </citation>
    <scope>NUCLEOTIDE SEQUENCE [LARGE SCALE GENOMIC DNA]</scope>
    <source>
        <strain evidence="10">SC5314 / ATCC MYA-2876</strain>
    </source>
</reference>
<evidence type="ECO:0000259" key="6">
    <source>
        <dbReference type="Pfam" id="PF00107"/>
    </source>
</evidence>
<protein>
    <submittedName>
        <fullName evidence="9">Adh3p</fullName>
    </submittedName>
</protein>
<dbReference type="PANTHER" id="PTHR42940:SF8">
    <property type="entry name" value="VACUOLAR PROTEIN SORTING-ASSOCIATED PROTEIN 11"/>
    <property type="match status" value="1"/>
</dbReference>
<comment type="cofactor">
    <cofactor evidence="1">
        <name>Zn(2+)</name>
        <dbReference type="ChEBI" id="CHEBI:29105"/>
    </cofactor>
</comment>
<dbReference type="Pfam" id="PF08240">
    <property type="entry name" value="ADH_N"/>
    <property type="match status" value="1"/>
</dbReference>
<name>A0A1D8PH64_CANAL</name>
<dbReference type="SUPFAM" id="SSF51735">
    <property type="entry name" value="NAD(P)-binding Rossmann-fold domains"/>
    <property type="match status" value="1"/>
</dbReference>
<evidence type="ECO:0000256" key="4">
    <source>
        <dbReference type="ARBA" id="ARBA00022833"/>
    </source>
</evidence>
<feature type="domain" description="Alcohol dehydrogenase-like N-terminal" evidence="7">
    <location>
        <begin position="1"/>
        <end position="82"/>
    </location>
</feature>
<dbReference type="SUPFAM" id="SSF50129">
    <property type="entry name" value="GroES-like"/>
    <property type="match status" value="1"/>
</dbReference>
<evidence type="ECO:0000256" key="2">
    <source>
        <dbReference type="ARBA" id="ARBA00008072"/>
    </source>
</evidence>
<dbReference type="GO" id="GO:0070402">
    <property type="term" value="F:NADPH binding"/>
    <property type="evidence" value="ECO:0000318"/>
    <property type="project" value="GO_Central"/>
</dbReference>
<feature type="domain" description="Alcohol dehydrogenase-like C-terminal" evidence="6">
    <location>
        <begin position="123"/>
        <end position="239"/>
    </location>
</feature>
<dbReference type="CDD" id="cd08254">
    <property type="entry name" value="hydroxyacyl_CoA_DH"/>
    <property type="match status" value="1"/>
</dbReference>
<evidence type="ECO:0000259" key="7">
    <source>
        <dbReference type="Pfam" id="PF08240"/>
    </source>
</evidence>
<dbReference type="Pfam" id="PF00107">
    <property type="entry name" value="ADH_zinc_N"/>
    <property type="match status" value="1"/>
</dbReference>
<dbReference type="AlphaFoldDB" id="A0A1D8PH64"/>
<dbReference type="PANTHER" id="PTHR42940">
    <property type="entry name" value="ALCOHOL DEHYDROGENASE 1-RELATED"/>
    <property type="match status" value="1"/>
</dbReference>
<keyword evidence="4" id="KW-0862">Zinc</keyword>